<dbReference type="PANTHER" id="PTHR40370:SF1">
    <property type="entry name" value="DUF3074 DOMAIN-CONTAINING PROTEIN"/>
    <property type="match status" value="1"/>
</dbReference>
<organism evidence="3 4">
    <name type="scientific">Periconia digitata</name>
    <dbReference type="NCBI Taxonomy" id="1303443"/>
    <lineage>
        <taxon>Eukaryota</taxon>
        <taxon>Fungi</taxon>
        <taxon>Dikarya</taxon>
        <taxon>Ascomycota</taxon>
        <taxon>Pezizomycotina</taxon>
        <taxon>Dothideomycetes</taxon>
        <taxon>Pleosporomycetidae</taxon>
        <taxon>Pleosporales</taxon>
        <taxon>Massarineae</taxon>
        <taxon>Periconiaceae</taxon>
        <taxon>Periconia</taxon>
    </lineage>
</organism>
<feature type="region of interest" description="Disordered" evidence="1">
    <location>
        <begin position="271"/>
        <end position="294"/>
    </location>
</feature>
<dbReference type="OrthoDB" id="6423603at2759"/>
<feature type="compositionally biased region" description="Basic and acidic residues" evidence="1">
    <location>
        <begin position="745"/>
        <end position="760"/>
    </location>
</feature>
<gene>
    <name evidence="3" type="ORF">PDIGIT_LOCUS14760</name>
</gene>
<proteinExistence type="predicted"/>
<reference evidence="3" key="1">
    <citation type="submission" date="2023-01" db="EMBL/GenBank/DDBJ databases">
        <authorList>
            <person name="Van Ghelder C."/>
            <person name="Rancurel C."/>
        </authorList>
    </citation>
    <scope>NUCLEOTIDE SEQUENCE</scope>
    <source>
        <strain evidence="3">CNCM I-4278</strain>
    </source>
</reference>
<feature type="region of interest" description="Disordered" evidence="1">
    <location>
        <begin position="740"/>
        <end position="781"/>
    </location>
</feature>
<dbReference type="InterPro" id="IPR024500">
    <property type="entry name" value="DUF3074"/>
</dbReference>
<evidence type="ECO:0000313" key="3">
    <source>
        <dbReference type="EMBL" id="CAI6341561.1"/>
    </source>
</evidence>
<comment type="caution">
    <text evidence="3">The sequence shown here is derived from an EMBL/GenBank/DDBJ whole genome shotgun (WGS) entry which is preliminary data.</text>
</comment>
<feature type="region of interest" description="Disordered" evidence="1">
    <location>
        <begin position="1"/>
        <end position="22"/>
    </location>
</feature>
<feature type="domain" description="DUF3074" evidence="2">
    <location>
        <begin position="134"/>
        <end position="363"/>
    </location>
</feature>
<dbReference type="EMBL" id="CAOQHR010000012">
    <property type="protein sequence ID" value="CAI6341561.1"/>
    <property type="molecule type" value="Genomic_DNA"/>
</dbReference>
<protein>
    <recommendedName>
        <fullName evidence="2">DUF3074 domain-containing protein</fullName>
    </recommendedName>
</protein>
<evidence type="ECO:0000259" key="2">
    <source>
        <dbReference type="Pfam" id="PF11274"/>
    </source>
</evidence>
<keyword evidence="4" id="KW-1185">Reference proteome</keyword>
<accession>A0A9W4UV88</accession>
<sequence length="781" mass="86271">MSASLDDPFQGDERADSGLDEAIGAHPPVHPMIASGVEASGNSGIASTKRLMLEPLNVHQVPAHPDLEGLQENPPTIEEFLRSLFVEADAEIERPRKSIGKFKDEIKDGEGNKFAVEVNKWKSEGEGSSHHGTWFGRSSEHVEGRPVVFDELQACLMKGHERKEAEYTPAIYDVNTVLEWDMEGEVRWKVQETFDVRTGSMKEIEMRITQMHHSMPGGILDDRVFTVLMISFVNTDPPEDVLAESINMQIPVDLFSFPPLVVSRSHVHRDPSSKKLSYRNARTDTSEQLSKSKQGKSVVEGRYVSVERVQKIEKKDDDNIDVIVTQWDMKTASDAGGKLPMAVQKLGVPGAISKDVPLALQFVVSRRGASGYRCSLTLSSNNRACLYSLVRSIPLCVHGVACCPSFARCVAMATSDAKQHKQQYPSLGAFLRDILEKDIPAAIVQSVKFNLPDDELSTPSLVALLAPLVPRGQLPPQTAHPPLTLAALHLWNLQQQYRSPISSSSPSLPPYPSTCPFSYPSIVPLYSRPPSSSLALPVLPSSSSLPRHPTLPSGSALSVDGLAKVPRKFLIQVYTELLIGLCKNLEFIEYPAAWEGNLSRTYERIKRRDKWYARLLDDGTIRFVKLSAGRYPSQRASSPSLMPATAEVRWLPVSSKFQRGVPSLDVDLSQASDKLIDCLVSQAFRHYTMPAAHRSQPSTSIHLTAKEHALYKACGIHAERISRKRFEACHVARPVSLPTAPIPHVSEDSLHHSDETRLQEKGTSVFTSTSNVPTPECSPLD</sequence>
<evidence type="ECO:0000313" key="4">
    <source>
        <dbReference type="Proteomes" id="UP001152607"/>
    </source>
</evidence>
<evidence type="ECO:0000256" key="1">
    <source>
        <dbReference type="SAM" id="MobiDB-lite"/>
    </source>
</evidence>
<dbReference type="AlphaFoldDB" id="A0A9W4UV88"/>
<name>A0A9W4UV88_9PLEO</name>
<feature type="compositionally biased region" description="Polar residues" evidence="1">
    <location>
        <begin position="761"/>
        <end position="773"/>
    </location>
</feature>
<dbReference type="Proteomes" id="UP001152607">
    <property type="component" value="Unassembled WGS sequence"/>
</dbReference>
<dbReference type="Pfam" id="PF11274">
    <property type="entry name" value="DUF3074"/>
    <property type="match status" value="1"/>
</dbReference>
<dbReference type="PANTHER" id="PTHR40370">
    <property type="entry name" value="EXPRESSED PROTEIN"/>
    <property type="match status" value="1"/>
</dbReference>